<reference evidence="1" key="2">
    <citation type="submission" date="2020-05" db="UniProtKB">
        <authorList>
            <consortium name="EnsemblMetazoa"/>
        </authorList>
    </citation>
    <scope>IDENTIFICATION</scope>
    <source>
        <strain evidence="1">IAEA</strain>
    </source>
</reference>
<sequence>MRHTWKNDRIRLSQLFMTFLRQLLESCEVIISQLSYLHQQRYYREHRDLEKLNKFALSENKILENSVKKYSCTREFVLVYCLSLSSVKWANG</sequence>
<proteinExistence type="predicted"/>
<name>A0A1B0AZY4_9MUSC</name>
<evidence type="ECO:0000313" key="1">
    <source>
        <dbReference type="EnsemblMetazoa" id="GPPI014308-PA"/>
    </source>
</evidence>
<dbReference type="Proteomes" id="UP000092460">
    <property type="component" value="Unassembled WGS sequence"/>
</dbReference>
<keyword evidence="2" id="KW-1185">Reference proteome</keyword>
<evidence type="ECO:0000313" key="2">
    <source>
        <dbReference type="Proteomes" id="UP000092460"/>
    </source>
</evidence>
<accession>A0A1B0AZY4</accession>
<reference evidence="2" key="1">
    <citation type="submission" date="2015-01" db="EMBL/GenBank/DDBJ databases">
        <authorList>
            <person name="Aksoy S."/>
            <person name="Warren W."/>
            <person name="Wilson R.K."/>
        </authorList>
    </citation>
    <scope>NUCLEOTIDE SEQUENCE [LARGE SCALE GENOMIC DNA]</scope>
    <source>
        <strain evidence="2">IAEA</strain>
    </source>
</reference>
<dbReference type="AlphaFoldDB" id="A0A1B0AZY4"/>
<dbReference type="EMBL" id="JXJN01006490">
    <property type="status" value="NOT_ANNOTATED_CDS"/>
    <property type="molecule type" value="Genomic_DNA"/>
</dbReference>
<organism evidence="1 2">
    <name type="scientific">Glossina palpalis gambiensis</name>
    <dbReference type="NCBI Taxonomy" id="67801"/>
    <lineage>
        <taxon>Eukaryota</taxon>
        <taxon>Metazoa</taxon>
        <taxon>Ecdysozoa</taxon>
        <taxon>Arthropoda</taxon>
        <taxon>Hexapoda</taxon>
        <taxon>Insecta</taxon>
        <taxon>Pterygota</taxon>
        <taxon>Neoptera</taxon>
        <taxon>Endopterygota</taxon>
        <taxon>Diptera</taxon>
        <taxon>Brachycera</taxon>
        <taxon>Muscomorpha</taxon>
        <taxon>Hippoboscoidea</taxon>
        <taxon>Glossinidae</taxon>
        <taxon>Glossina</taxon>
    </lineage>
</organism>
<protein>
    <submittedName>
        <fullName evidence="1">Uncharacterized protein</fullName>
    </submittedName>
</protein>
<dbReference type="EnsemblMetazoa" id="GPPI014308-RA">
    <property type="protein sequence ID" value="GPPI014308-PA"/>
    <property type="gene ID" value="GPPI014308"/>
</dbReference>
<dbReference type="VEuPathDB" id="VectorBase:GPPI014308"/>